<evidence type="ECO:0000313" key="2">
    <source>
        <dbReference type="EMBL" id="GGE71400.1"/>
    </source>
</evidence>
<reference evidence="2" key="1">
    <citation type="journal article" date="2014" name="Int. J. Syst. Evol. Microbiol.">
        <title>Complete genome sequence of Corynebacterium casei LMG S-19264T (=DSM 44701T), isolated from a smear-ripened cheese.</title>
        <authorList>
            <consortium name="US DOE Joint Genome Institute (JGI-PGF)"/>
            <person name="Walter F."/>
            <person name="Albersmeier A."/>
            <person name="Kalinowski J."/>
            <person name="Ruckert C."/>
        </authorList>
    </citation>
    <scope>NUCLEOTIDE SEQUENCE</scope>
    <source>
        <strain evidence="2">CGMCC 1.12698</strain>
    </source>
</reference>
<reference evidence="2" key="2">
    <citation type="submission" date="2020-09" db="EMBL/GenBank/DDBJ databases">
        <authorList>
            <person name="Sun Q."/>
            <person name="Zhou Y."/>
        </authorList>
    </citation>
    <scope>NUCLEOTIDE SEQUENCE</scope>
    <source>
        <strain evidence="2">CGMCC 1.12698</strain>
    </source>
</reference>
<sequence>MFIIPMVFNEFAGTVETAREIGTYVGVALVAIAFTCAYVTMDKKIYKSAMKSTRR</sequence>
<name>A0A917EQF5_9BACI</name>
<keyword evidence="1" id="KW-0472">Membrane</keyword>
<gene>
    <name evidence="2" type="ORF">GCM10007140_21660</name>
</gene>
<dbReference type="Proteomes" id="UP000605259">
    <property type="component" value="Unassembled WGS sequence"/>
</dbReference>
<keyword evidence="1" id="KW-1133">Transmembrane helix</keyword>
<proteinExistence type="predicted"/>
<feature type="transmembrane region" description="Helical" evidence="1">
    <location>
        <begin position="21"/>
        <end position="41"/>
    </location>
</feature>
<keyword evidence="1" id="KW-0812">Transmembrane</keyword>
<comment type="caution">
    <text evidence="2">The sequence shown here is derived from an EMBL/GenBank/DDBJ whole genome shotgun (WGS) entry which is preliminary data.</text>
</comment>
<protein>
    <submittedName>
        <fullName evidence="2">Uncharacterized protein</fullName>
    </submittedName>
</protein>
<evidence type="ECO:0000313" key="3">
    <source>
        <dbReference type="Proteomes" id="UP000605259"/>
    </source>
</evidence>
<dbReference type="AlphaFoldDB" id="A0A917EQF5"/>
<organism evidence="2 3">
    <name type="scientific">Priestia taiwanensis</name>
    <dbReference type="NCBI Taxonomy" id="1347902"/>
    <lineage>
        <taxon>Bacteria</taxon>
        <taxon>Bacillati</taxon>
        <taxon>Bacillota</taxon>
        <taxon>Bacilli</taxon>
        <taxon>Bacillales</taxon>
        <taxon>Bacillaceae</taxon>
        <taxon>Priestia</taxon>
    </lineage>
</organism>
<accession>A0A917EQF5</accession>
<evidence type="ECO:0000256" key="1">
    <source>
        <dbReference type="SAM" id="Phobius"/>
    </source>
</evidence>
<dbReference type="EMBL" id="BMFK01000001">
    <property type="protein sequence ID" value="GGE71400.1"/>
    <property type="molecule type" value="Genomic_DNA"/>
</dbReference>
<keyword evidence="3" id="KW-1185">Reference proteome</keyword>